<dbReference type="Pfam" id="PF20227">
    <property type="entry name" value="DUF6586"/>
    <property type="match status" value="1"/>
</dbReference>
<reference evidence="2 3" key="1">
    <citation type="submission" date="2019-06" db="EMBL/GenBank/DDBJ databases">
        <title>A novel bacterium of genus Marinomonas, isolated from coastal sand.</title>
        <authorList>
            <person name="Huang H."/>
            <person name="Mo K."/>
            <person name="Hu Y."/>
        </authorList>
    </citation>
    <scope>NUCLEOTIDE SEQUENCE [LARGE SCALE GENOMIC DNA]</scope>
    <source>
        <strain evidence="2 3">HB171799</strain>
    </source>
</reference>
<protein>
    <submittedName>
        <fullName evidence="2">Uncharacterized protein</fullName>
    </submittedName>
</protein>
<evidence type="ECO:0000313" key="3">
    <source>
        <dbReference type="Proteomes" id="UP000315901"/>
    </source>
</evidence>
<proteinExistence type="predicted"/>
<accession>A0A501X5G1</accession>
<evidence type="ECO:0000313" key="2">
    <source>
        <dbReference type="EMBL" id="TPE55679.1"/>
    </source>
</evidence>
<dbReference type="AlphaFoldDB" id="A0A501X5G1"/>
<dbReference type="RefSeq" id="WP_140586834.1">
    <property type="nucleotide sequence ID" value="NZ_VFRR01000001.1"/>
</dbReference>
<name>A0A501X5G1_9GAMM</name>
<organism evidence="2 3">
    <name type="scientific">Maribrevibacterium harenarium</name>
    <dbReference type="NCBI Taxonomy" id="2589817"/>
    <lineage>
        <taxon>Bacteria</taxon>
        <taxon>Pseudomonadati</taxon>
        <taxon>Pseudomonadota</taxon>
        <taxon>Gammaproteobacteria</taxon>
        <taxon>Oceanospirillales</taxon>
        <taxon>Oceanospirillaceae</taxon>
        <taxon>Maribrevibacterium</taxon>
    </lineage>
</organism>
<sequence>MSQVSHASATNQRLDAARRLLQQSQMEQAQWLVGSLESSAVYQLRSAVNGLLQEIKQGYRLKADQLTIEQLQQAAATAEQSIPVLNELSQQLSQPQSWLRQLFERYDTQFECRQSPVQTATPAQLIGKGSDGGASTKFILDALVELVLRYREDASEY</sequence>
<keyword evidence="3" id="KW-1185">Reference proteome</keyword>
<gene>
    <name evidence="2" type="ORF">FJM67_01105</name>
</gene>
<dbReference type="EMBL" id="VFRR01000001">
    <property type="protein sequence ID" value="TPE55679.1"/>
    <property type="molecule type" value="Genomic_DNA"/>
</dbReference>
<feature type="coiled-coil region" evidence="1">
    <location>
        <begin position="61"/>
        <end position="88"/>
    </location>
</feature>
<comment type="caution">
    <text evidence="2">The sequence shown here is derived from an EMBL/GenBank/DDBJ whole genome shotgun (WGS) entry which is preliminary data.</text>
</comment>
<keyword evidence="1" id="KW-0175">Coiled coil</keyword>
<evidence type="ECO:0000256" key="1">
    <source>
        <dbReference type="SAM" id="Coils"/>
    </source>
</evidence>
<dbReference type="InterPro" id="IPR046493">
    <property type="entry name" value="DUF6586"/>
</dbReference>
<dbReference type="OrthoDB" id="6104212at2"/>
<dbReference type="Proteomes" id="UP000315901">
    <property type="component" value="Unassembled WGS sequence"/>
</dbReference>